<dbReference type="Proteomes" id="UP001320898">
    <property type="component" value="Unassembled WGS sequence"/>
</dbReference>
<keyword evidence="3" id="KW-0969">Cilium</keyword>
<dbReference type="EMBL" id="JALIDZ010000005">
    <property type="protein sequence ID" value="MCT8972831.1"/>
    <property type="molecule type" value="Genomic_DNA"/>
</dbReference>
<feature type="region of interest" description="Disordered" evidence="2">
    <location>
        <begin position="38"/>
        <end position="107"/>
    </location>
</feature>
<reference evidence="3 4" key="1">
    <citation type="submission" date="2022-04" db="EMBL/GenBank/DDBJ databases">
        <authorList>
            <person name="Ye Y.-Q."/>
            <person name="Du Z.-J."/>
        </authorList>
    </citation>
    <scope>NUCLEOTIDE SEQUENCE [LARGE SCALE GENOMIC DNA]</scope>
    <source>
        <strain evidence="3 4">A6E488</strain>
    </source>
</reference>
<keyword evidence="4" id="KW-1185">Reference proteome</keyword>
<feature type="compositionally biased region" description="Basic and acidic residues" evidence="2">
    <location>
        <begin position="85"/>
        <end position="97"/>
    </location>
</feature>
<keyword evidence="1" id="KW-0175">Coiled coil</keyword>
<dbReference type="InterPro" id="IPR038076">
    <property type="entry name" value="MgtE_N_sf"/>
</dbReference>
<accession>A0AAW5QXN7</accession>
<comment type="caution">
    <text evidence="3">The sequence shown here is derived from an EMBL/GenBank/DDBJ whole genome shotgun (WGS) entry which is preliminary data.</text>
</comment>
<evidence type="ECO:0000256" key="1">
    <source>
        <dbReference type="SAM" id="Coils"/>
    </source>
</evidence>
<dbReference type="SUPFAM" id="SSF158791">
    <property type="entry name" value="MgtE N-terminal domain-like"/>
    <property type="match status" value="1"/>
</dbReference>
<feature type="region of interest" description="Disordered" evidence="2">
    <location>
        <begin position="240"/>
        <end position="262"/>
    </location>
</feature>
<protein>
    <submittedName>
        <fullName evidence="3">Flagellar protein FlbB</fullName>
    </submittedName>
</protein>
<sequence length="262" mass="28004">MKDLRLLPLVIIAVGALLVLKGVGLIVGEPNLVGGSRPALAQDSAAPQDGGAQETAGQGEAPQPDGQDQTSAQAGADGQKAAATTERKTPEAAKADEPSFLERVLGSESRSREAILDSLGERRQELEAREKELDLRENLLKAAEQRLEQRIAELKDLEARITAVEAERKGEDDERMKNVVTMYESMKPKDAARIFNRLDMSVVSKVASLMSARQMALVLAEMDSEVAQRLTLELSAKSADPIADTGGAGGELPKIVGTRPVN</sequence>
<keyword evidence="3" id="KW-0282">Flagellum</keyword>
<name>A0AAW5QXN7_9HYPH</name>
<feature type="coiled-coil region" evidence="1">
    <location>
        <begin position="116"/>
        <end position="174"/>
    </location>
</feature>
<proteinExistence type="predicted"/>
<feature type="compositionally biased region" description="Low complexity" evidence="2">
    <location>
        <begin position="48"/>
        <end position="63"/>
    </location>
</feature>
<feature type="compositionally biased region" description="Low complexity" evidence="2">
    <location>
        <begin position="72"/>
        <end position="83"/>
    </location>
</feature>
<evidence type="ECO:0000313" key="3">
    <source>
        <dbReference type="EMBL" id="MCT8972831.1"/>
    </source>
</evidence>
<evidence type="ECO:0000313" key="4">
    <source>
        <dbReference type="Proteomes" id="UP001320898"/>
    </source>
</evidence>
<dbReference type="Gene3D" id="1.25.60.10">
    <property type="entry name" value="MgtE N-terminal domain-like"/>
    <property type="match status" value="1"/>
</dbReference>
<dbReference type="AlphaFoldDB" id="A0AAW5QXN7"/>
<organism evidence="3 4">
    <name type="scientific">Microbaculum marinisediminis</name>
    <dbReference type="NCBI Taxonomy" id="2931392"/>
    <lineage>
        <taxon>Bacteria</taxon>
        <taxon>Pseudomonadati</taxon>
        <taxon>Pseudomonadota</taxon>
        <taxon>Alphaproteobacteria</taxon>
        <taxon>Hyphomicrobiales</taxon>
        <taxon>Tepidamorphaceae</taxon>
        <taxon>Microbaculum</taxon>
    </lineage>
</organism>
<keyword evidence="3" id="KW-0966">Cell projection</keyword>
<evidence type="ECO:0000256" key="2">
    <source>
        <dbReference type="SAM" id="MobiDB-lite"/>
    </source>
</evidence>
<dbReference type="RefSeq" id="WP_261616404.1">
    <property type="nucleotide sequence ID" value="NZ_JALIDZ010000005.1"/>
</dbReference>
<gene>
    <name evidence="3" type="ORF">MUB46_13270</name>
</gene>